<accession>A0ABY5I1A2</accession>
<evidence type="ECO:0000313" key="8">
    <source>
        <dbReference type="Proteomes" id="UP001060112"/>
    </source>
</evidence>
<evidence type="ECO:0000256" key="1">
    <source>
        <dbReference type="ARBA" id="ARBA00004141"/>
    </source>
</evidence>
<sequence length="115" mass="12453">MIIHIFLLIIGFVLLIKGADFFVDSASQIALHFHVSELIIGLTIVAFGTSLPEAAVSITSAYTGTTGIAIGNIIGSNIANVLLILGISGIIGQLTVQKRRFILKFLMLLLQQYYY</sequence>
<evidence type="ECO:0000256" key="5">
    <source>
        <dbReference type="SAM" id="Phobius"/>
    </source>
</evidence>
<organism evidence="7 8">
    <name type="scientific">Allocoprobacillus halotolerans</name>
    <dbReference type="NCBI Taxonomy" id="2944914"/>
    <lineage>
        <taxon>Bacteria</taxon>
        <taxon>Bacillati</taxon>
        <taxon>Bacillota</taxon>
        <taxon>Erysipelotrichia</taxon>
        <taxon>Erysipelotrichales</taxon>
        <taxon>Erysipelotrichaceae</taxon>
        <taxon>Allocoprobacillus</taxon>
    </lineage>
</organism>
<dbReference type="InterPro" id="IPR004837">
    <property type="entry name" value="NaCa_Exmemb"/>
</dbReference>
<keyword evidence="8" id="KW-1185">Reference proteome</keyword>
<dbReference type="Pfam" id="PF01699">
    <property type="entry name" value="Na_Ca_ex"/>
    <property type="match status" value="1"/>
</dbReference>
<evidence type="ECO:0000256" key="3">
    <source>
        <dbReference type="ARBA" id="ARBA00022989"/>
    </source>
</evidence>
<feature type="transmembrane region" description="Helical" evidence="5">
    <location>
        <begin position="78"/>
        <end position="96"/>
    </location>
</feature>
<evidence type="ECO:0000256" key="2">
    <source>
        <dbReference type="ARBA" id="ARBA00022692"/>
    </source>
</evidence>
<dbReference type="Gene3D" id="1.20.1420.30">
    <property type="entry name" value="NCX, central ion-binding region"/>
    <property type="match status" value="1"/>
</dbReference>
<evidence type="ECO:0000313" key="7">
    <source>
        <dbReference type="EMBL" id="UTY37876.1"/>
    </source>
</evidence>
<keyword evidence="4 5" id="KW-0472">Membrane</keyword>
<comment type="subcellular location">
    <subcellularLocation>
        <location evidence="1">Membrane</location>
        <topology evidence="1">Multi-pass membrane protein</topology>
    </subcellularLocation>
</comment>
<protein>
    <recommendedName>
        <fullName evidence="6">Sodium/calcium exchanger membrane region domain-containing protein</fullName>
    </recommendedName>
</protein>
<dbReference type="RefSeq" id="WP_290137821.1">
    <property type="nucleotide sequence ID" value="NZ_CP101620.1"/>
</dbReference>
<reference evidence="7" key="1">
    <citation type="submission" date="2022-07" db="EMBL/GenBank/DDBJ databases">
        <title>Faecal culturing of patients with breast cancer.</title>
        <authorList>
            <person name="Teng N.M.Y."/>
            <person name="Kiu R."/>
            <person name="Evans R."/>
            <person name="Baker D.J."/>
            <person name="Zenner C."/>
            <person name="Robinson S.D."/>
            <person name="Hall L.J."/>
        </authorList>
    </citation>
    <scope>NUCLEOTIDE SEQUENCE</scope>
    <source>
        <strain evidence="7">LH1062</strain>
    </source>
</reference>
<dbReference type="PANTHER" id="PTHR10846">
    <property type="entry name" value="SODIUM/POTASSIUM/CALCIUM EXCHANGER"/>
    <property type="match status" value="1"/>
</dbReference>
<proteinExistence type="predicted"/>
<gene>
    <name evidence="7" type="ORF">NMU03_09070</name>
</gene>
<dbReference type="Proteomes" id="UP001060112">
    <property type="component" value="Chromosome"/>
</dbReference>
<name>A0ABY5I1A2_9FIRM</name>
<evidence type="ECO:0000256" key="4">
    <source>
        <dbReference type="ARBA" id="ARBA00023136"/>
    </source>
</evidence>
<feature type="domain" description="Sodium/calcium exchanger membrane region" evidence="6">
    <location>
        <begin position="4"/>
        <end position="109"/>
    </location>
</feature>
<dbReference type="PANTHER" id="PTHR10846:SF8">
    <property type="entry name" value="INNER MEMBRANE PROTEIN YRBG"/>
    <property type="match status" value="1"/>
</dbReference>
<dbReference type="EMBL" id="CP101620">
    <property type="protein sequence ID" value="UTY37876.1"/>
    <property type="molecule type" value="Genomic_DNA"/>
</dbReference>
<evidence type="ECO:0000259" key="6">
    <source>
        <dbReference type="Pfam" id="PF01699"/>
    </source>
</evidence>
<dbReference type="InterPro" id="IPR004481">
    <property type="entry name" value="K/Na/Ca-exchanger"/>
</dbReference>
<keyword evidence="2 5" id="KW-0812">Transmembrane</keyword>
<keyword evidence="3 5" id="KW-1133">Transmembrane helix</keyword>
<dbReference type="InterPro" id="IPR044880">
    <property type="entry name" value="NCX_ion-bd_dom_sf"/>
</dbReference>